<sequence length="32" mass="3452">MERALKIAEDVICNAIPLIVAVKLAMLLALCL</sequence>
<feature type="transmembrane region" description="Helical" evidence="1">
    <location>
        <begin position="12"/>
        <end position="30"/>
    </location>
</feature>
<name>A0A8S5MHL9_9CAUD</name>
<evidence type="ECO:0000313" key="2">
    <source>
        <dbReference type="EMBL" id="DAD81708.1"/>
    </source>
</evidence>
<organism evidence="2">
    <name type="scientific">Myoviridae sp. ct9Ns12</name>
    <dbReference type="NCBI Taxonomy" id="2826626"/>
    <lineage>
        <taxon>Viruses</taxon>
        <taxon>Duplodnaviria</taxon>
        <taxon>Heunggongvirae</taxon>
        <taxon>Uroviricota</taxon>
        <taxon>Caudoviricetes</taxon>
    </lineage>
</organism>
<proteinExistence type="predicted"/>
<reference evidence="2" key="1">
    <citation type="journal article" date="2021" name="Proc. Natl. Acad. Sci. U.S.A.">
        <title>A Catalog of Tens of Thousands of Viruses from Human Metagenomes Reveals Hidden Associations with Chronic Diseases.</title>
        <authorList>
            <person name="Tisza M.J."/>
            <person name="Buck C.B."/>
        </authorList>
    </citation>
    <scope>NUCLEOTIDE SEQUENCE</scope>
    <source>
        <strain evidence="2">Ct9Ns12</strain>
    </source>
</reference>
<dbReference type="EMBL" id="BK014906">
    <property type="protein sequence ID" value="DAD81708.1"/>
    <property type="molecule type" value="Genomic_DNA"/>
</dbReference>
<keyword evidence="1" id="KW-1133">Transmembrane helix</keyword>
<protein>
    <submittedName>
        <fullName evidence="2">Uncharacterized protein</fullName>
    </submittedName>
</protein>
<keyword evidence="1" id="KW-0472">Membrane</keyword>
<keyword evidence="1" id="KW-0812">Transmembrane</keyword>
<evidence type="ECO:0000256" key="1">
    <source>
        <dbReference type="SAM" id="Phobius"/>
    </source>
</evidence>
<accession>A0A8S5MHL9</accession>